<proteinExistence type="predicted"/>
<sequence>MRHLNNSQQFKLPNYHSYITNRPQWLGHPAWGSTAILINRQIVQYQIKITTSLIENTSIEIQIGNNELRLSVVYKKPDTPLLTSDLSA</sequence>
<evidence type="ECO:0000313" key="2">
    <source>
        <dbReference type="Proteomes" id="UP001160148"/>
    </source>
</evidence>
<dbReference type="InterPro" id="IPR036691">
    <property type="entry name" value="Endo/exonu/phosph_ase_sf"/>
</dbReference>
<comment type="caution">
    <text evidence="1">The sequence shown here is derived from an EMBL/GenBank/DDBJ whole genome shotgun (WGS) entry which is preliminary data.</text>
</comment>
<gene>
    <name evidence="1" type="ORF">MEUPH1_LOCUS9945</name>
</gene>
<dbReference type="EMBL" id="CARXXK010000002">
    <property type="protein sequence ID" value="CAI6353879.1"/>
    <property type="molecule type" value="Genomic_DNA"/>
</dbReference>
<dbReference type="Proteomes" id="UP001160148">
    <property type="component" value="Unassembled WGS sequence"/>
</dbReference>
<keyword evidence="2" id="KW-1185">Reference proteome</keyword>
<reference evidence="1 2" key="1">
    <citation type="submission" date="2023-01" db="EMBL/GenBank/DDBJ databases">
        <authorList>
            <person name="Whitehead M."/>
        </authorList>
    </citation>
    <scope>NUCLEOTIDE SEQUENCE [LARGE SCALE GENOMIC DNA]</scope>
</reference>
<accession>A0AAV0WD98</accession>
<protein>
    <submittedName>
        <fullName evidence="1">Uncharacterized protein</fullName>
    </submittedName>
</protein>
<evidence type="ECO:0000313" key="1">
    <source>
        <dbReference type="EMBL" id="CAI6353879.1"/>
    </source>
</evidence>
<dbReference type="SUPFAM" id="SSF56219">
    <property type="entry name" value="DNase I-like"/>
    <property type="match status" value="1"/>
</dbReference>
<name>A0AAV0WD98_9HEMI</name>
<dbReference type="AlphaFoldDB" id="A0AAV0WD98"/>
<organism evidence="1 2">
    <name type="scientific">Macrosiphum euphorbiae</name>
    <name type="common">potato aphid</name>
    <dbReference type="NCBI Taxonomy" id="13131"/>
    <lineage>
        <taxon>Eukaryota</taxon>
        <taxon>Metazoa</taxon>
        <taxon>Ecdysozoa</taxon>
        <taxon>Arthropoda</taxon>
        <taxon>Hexapoda</taxon>
        <taxon>Insecta</taxon>
        <taxon>Pterygota</taxon>
        <taxon>Neoptera</taxon>
        <taxon>Paraneoptera</taxon>
        <taxon>Hemiptera</taxon>
        <taxon>Sternorrhyncha</taxon>
        <taxon>Aphidomorpha</taxon>
        <taxon>Aphidoidea</taxon>
        <taxon>Aphididae</taxon>
        <taxon>Macrosiphini</taxon>
        <taxon>Macrosiphum</taxon>
    </lineage>
</organism>